<dbReference type="AlphaFoldDB" id="A0A849HB59"/>
<dbReference type="GO" id="GO:0015074">
    <property type="term" value="P:DNA integration"/>
    <property type="evidence" value="ECO:0007669"/>
    <property type="project" value="UniProtKB-KW"/>
</dbReference>
<keyword evidence="9" id="KW-1185">Reference proteome</keyword>
<proteinExistence type="inferred from homology"/>
<evidence type="ECO:0000259" key="6">
    <source>
        <dbReference type="PROSITE" id="PS51898"/>
    </source>
</evidence>
<evidence type="ECO:0000256" key="3">
    <source>
        <dbReference type="ARBA" id="ARBA00023125"/>
    </source>
</evidence>
<dbReference type="SUPFAM" id="SSF56349">
    <property type="entry name" value="DNA breaking-rejoining enzymes"/>
    <property type="match status" value="1"/>
</dbReference>
<evidence type="ECO:0000313" key="9">
    <source>
        <dbReference type="Proteomes" id="UP000588586"/>
    </source>
</evidence>
<keyword evidence="4" id="KW-0233">DNA recombination</keyword>
<dbReference type="PANTHER" id="PTHR30349:SF41">
    <property type="entry name" value="INTEGRASE_RECOMBINASE PROTEIN MJ0367-RELATED"/>
    <property type="match status" value="1"/>
</dbReference>
<dbReference type="Gene3D" id="1.10.443.10">
    <property type="entry name" value="Intergrase catalytic core"/>
    <property type="match status" value="1"/>
</dbReference>
<dbReference type="PANTHER" id="PTHR30349">
    <property type="entry name" value="PHAGE INTEGRASE-RELATED"/>
    <property type="match status" value="1"/>
</dbReference>
<keyword evidence="3 5" id="KW-0238">DNA-binding</keyword>
<accession>A0A849HB59</accession>
<evidence type="ECO:0000313" key="8">
    <source>
        <dbReference type="EMBL" id="NNM44582.1"/>
    </source>
</evidence>
<dbReference type="InterPro" id="IPR010998">
    <property type="entry name" value="Integrase_recombinase_N"/>
</dbReference>
<gene>
    <name evidence="8" type="ORF">HJG52_00990</name>
</gene>
<comment type="similarity">
    <text evidence="1">Belongs to the 'phage' integrase family.</text>
</comment>
<organism evidence="8 9">
    <name type="scientific">Knoellia koreensis</name>
    <dbReference type="NCBI Taxonomy" id="2730921"/>
    <lineage>
        <taxon>Bacteria</taxon>
        <taxon>Bacillati</taxon>
        <taxon>Actinomycetota</taxon>
        <taxon>Actinomycetes</taxon>
        <taxon>Micrococcales</taxon>
        <taxon>Intrasporangiaceae</taxon>
        <taxon>Knoellia</taxon>
    </lineage>
</organism>
<feature type="domain" description="Tyr recombinase" evidence="6">
    <location>
        <begin position="173"/>
        <end position="373"/>
    </location>
</feature>
<dbReference type="PROSITE" id="PS51898">
    <property type="entry name" value="TYR_RECOMBINASE"/>
    <property type="match status" value="1"/>
</dbReference>
<evidence type="ECO:0000259" key="7">
    <source>
        <dbReference type="PROSITE" id="PS51900"/>
    </source>
</evidence>
<dbReference type="Pfam" id="PF00589">
    <property type="entry name" value="Phage_integrase"/>
    <property type="match status" value="1"/>
</dbReference>
<dbReference type="InterPro" id="IPR002104">
    <property type="entry name" value="Integrase_catalytic"/>
</dbReference>
<dbReference type="PROSITE" id="PS51900">
    <property type="entry name" value="CB"/>
    <property type="match status" value="1"/>
</dbReference>
<dbReference type="InterPro" id="IPR011010">
    <property type="entry name" value="DNA_brk_join_enz"/>
</dbReference>
<dbReference type="InterPro" id="IPR004107">
    <property type="entry name" value="Integrase_SAM-like_N"/>
</dbReference>
<dbReference type="GO" id="GO:0003677">
    <property type="term" value="F:DNA binding"/>
    <property type="evidence" value="ECO:0007669"/>
    <property type="project" value="UniProtKB-UniRule"/>
</dbReference>
<dbReference type="Proteomes" id="UP000588586">
    <property type="component" value="Unassembled WGS sequence"/>
</dbReference>
<dbReference type="InterPro" id="IPR044068">
    <property type="entry name" value="CB"/>
</dbReference>
<evidence type="ECO:0000256" key="4">
    <source>
        <dbReference type="ARBA" id="ARBA00023172"/>
    </source>
</evidence>
<dbReference type="Gene3D" id="1.10.150.130">
    <property type="match status" value="1"/>
</dbReference>
<dbReference type="Pfam" id="PF14659">
    <property type="entry name" value="Phage_int_SAM_3"/>
    <property type="match status" value="1"/>
</dbReference>
<dbReference type="GO" id="GO:0006310">
    <property type="term" value="P:DNA recombination"/>
    <property type="evidence" value="ECO:0007669"/>
    <property type="project" value="UniProtKB-KW"/>
</dbReference>
<dbReference type="RefSeq" id="WP_171241721.1">
    <property type="nucleotide sequence ID" value="NZ_JABEPQ010000001.1"/>
</dbReference>
<sequence length="382" mass="43039">MPEKMRDGIIQRGKTWSYVVRERDVQTGKTKPRWVGGFPTRAAAKKARDEARHAVNRGTYVAPQALTVGEYLDRWVDAHAVELKPSTAKSYRDNIGRYLKPAIGHERLQSLSPSRLSVVFKDLYESGGKDGKPLSPRTVEFARAVLRRAMQDAVLDRALEVNPVVGTKRPKVVKPKHTTWTGPQLRAFLEQVDEDDRWAPLWTLAAATGMRRGELLALRWSEVDLDAGVIHVERSVTQVAQERVYVTPKNHERRDVTVDERTVTTLREWRKAQMAEQLAWGAAYRGAEGLVFTWEDGRAALPDYVTRTFGRITDGLAVPRLRLHELRHTHATMLLRDGVPVHVVAKRLGHKDPSVTLNVYADAIPDDDGRAVETFAKAVWGA</sequence>
<dbReference type="InterPro" id="IPR050090">
    <property type="entry name" value="Tyrosine_recombinase_XerCD"/>
</dbReference>
<name>A0A849HB59_9MICO</name>
<dbReference type="CDD" id="cd01189">
    <property type="entry name" value="INT_ICEBs1_C_like"/>
    <property type="match status" value="1"/>
</dbReference>
<evidence type="ECO:0000256" key="2">
    <source>
        <dbReference type="ARBA" id="ARBA00022908"/>
    </source>
</evidence>
<dbReference type="InterPro" id="IPR013762">
    <property type="entry name" value="Integrase-like_cat_sf"/>
</dbReference>
<reference evidence="8 9" key="1">
    <citation type="submission" date="2020-04" db="EMBL/GenBank/DDBJ databases">
        <title>Knoellia sp. isolate from air conditioner.</title>
        <authorList>
            <person name="Chea S."/>
            <person name="Kim D.-U."/>
        </authorList>
    </citation>
    <scope>NUCLEOTIDE SEQUENCE [LARGE SCALE GENOMIC DNA]</scope>
    <source>
        <strain evidence="8 9">DB2414S</strain>
    </source>
</reference>
<evidence type="ECO:0000256" key="1">
    <source>
        <dbReference type="ARBA" id="ARBA00008857"/>
    </source>
</evidence>
<keyword evidence="2" id="KW-0229">DNA integration</keyword>
<evidence type="ECO:0000256" key="5">
    <source>
        <dbReference type="PROSITE-ProRule" id="PRU01248"/>
    </source>
</evidence>
<protein>
    <submittedName>
        <fullName evidence="8">Tyrosine-type recombinase/integrase</fullName>
    </submittedName>
</protein>
<feature type="domain" description="Core-binding (CB)" evidence="7">
    <location>
        <begin position="66"/>
        <end position="154"/>
    </location>
</feature>
<dbReference type="EMBL" id="JABEPQ010000001">
    <property type="protein sequence ID" value="NNM44582.1"/>
    <property type="molecule type" value="Genomic_DNA"/>
</dbReference>
<comment type="caution">
    <text evidence="8">The sequence shown here is derived from an EMBL/GenBank/DDBJ whole genome shotgun (WGS) entry which is preliminary data.</text>
</comment>